<dbReference type="PANTHER" id="PTHR33050:SF7">
    <property type="entry name" value="RIBONUCLEASE H"/>
    <property type="match status" value="1"/>
</dbReference>
<reference evidence="1 2" key="1">
    <citation type="submission" date="2022-05" db="EMBL/GenBank/DDBJ databases">
        <authorList>
            <consortium name="Genoscope - CEA"/>
            <person name="William W."/>
        </authorList>
    </citation>
    <scope>NUCLEOTIDE SEQUENCE [LARGE SCALE GENOMIC DNA]</scope>
</reference>
<evidence type="ECO:0000313" key="2">
    <source>
        <dbReference type="Proteomes" id="UP001159405"/>
    </source>
</evidence>
<dbReference type="InterPro" id="IPR052055">
    <property type="entry name" value="Hepadnavirus_pol/RT"/>
</dbReference>
<name>A0ABN8P5J6_9CNID</name>
<dbReference type="Proteomes" id="UP001159405">
    <property type="component" value="Unassembled WGS sequence"/>
</dbReference>
<accession>A0ABN8P5J6</accession>
<proteinExistence type="predicted"/>
<gene>
    <name evidence="1" type="ORF">PLOB_00037455</name>
</gene>
<organism evidence="1 2">
    <name type="scientific">Porites lobata</name>
    <dbReference type="NCBI Taxonomy" id="104759"/>
    <lineage>
        <taxon>Eukaryota</taxon>
        <taxon>Metazoa</taxon>
        <taxon>Cnidaria</taxon>
        <taxon>Anthozoa</taxon>
        <taxon>Hexacorallia</taxon>
        <taxon>Scleractinia</taxon>
        <taxon>Fungiina</taxon>
        <taxon>Poritidae</taxon>
        <taxon>Porites</taxon>
    </lineage>
</organism>
<dbReference type="PANTHER" id="PTHR33050">
    <property type="entry name" value="REVERSE TRANSCRIPTASE DOMAIN-CONTAINING PROTEIN"/>
    <property type="match status" value="1"/>
</dbReference>
<sequence length="324" mass="36484">MKLDLHRLAIKIFQFCAEHSIRLEVQWIPRTENEKADYISRLIDFDDWQITRDLFLSLEELWGPHTVDSFANYYTAKLPRFFSRFWNPGASGIDFFAQELSSENSAENLVPPVSLVARVIHYLSLQKAMATLVVPLWPSSSFWPLLTGKYRSLIKGCFTLNASQALTLLNGRPVVVASKAWMVLPPAIRSPAAMVLVYAALKWFHSFVSDDGPNPLDNACCKNLIECAKRTRSNPVHKKKPVDPAIIRSIIDRHGAEEASLKDLRIAAILILYSLQGNFKIFKTTLKDLGFDPKEYGLHSLRSGDATAAISNNASNMSRFLRGC</sequence>
<dbReference type="EMBL" id="CALNXK010000054">
    <property type="protein sequence ID" value="CAH3134612.1"/>
    <property type="molecule type" value="Genomic_DNA"/>
</dbReference>
<protein>
    <recommendedName>
        <fullName evidence="3">RNase H type-1 domain-containing protein</fullName>
    </recommendedName>
</protein>
<comment type="caution">
    <text evidence="1">The sequence shown here is derived from an EMBL/GenBank/DDBJ whole genome shotgun (WGS) entry which is preliminary data.</text>
</comment>
<evidence type="ECO:0000313" key="1">
    <source>
        <dbReference type="EMBL" id="CAH3134612.1"/>
    </source>
</evidence>
<evidence type="ECO:0008006" key="3">
    <source>
        <dbReference type="Google" id="ProtNLM"/>
    </source>
</evidence>
<keyword evidence="2" id="KW-1185">Reference proteome</keyword>